<evidence type="ECO:0000313" key="1">
    <source>
        <dbReference type="EMBL" id="KAH7677020.1"/>
    </source>
</evidence>
<dbReference type="EMBL" id="CM037017">
    <property type="protein sequence ID" value="KAH7677020.1"/>
    <property type="molecule type" value="Genomic_DNA"/>
</dbReference>
<dbReference type="Proteomes" id="UP000827976">
    <property type="component" value="Chromosome 7"/>
</dbReference>
<gene>
    <name evidence="1" type="ORF">IHE45_07G054800</name>
</gene>
<accession>A0ACB7VRN9</accession>
<proteinExistence type="predicted"/>
<evidence type="ECO:0000313" key="2">
    <source>
        <dbReference type="Proteomes" id="UP000827976"/>
    </source>
</evidence>
<protein>
    <submittedName>
        <fullName evidence="1">Aspartic peptidase A1 family protein</fullName>
    </submittedName>
</protein>
<sequence>MAKSTPPFSFKLIPTLIIVLSSQPLFSIPSPLPLFSPITKHQSTLLYTTTIHIHPPPQPINPLIHLGSSSSFLKCSSNYTQSLPLLCNSSSLCFSCTHNTCFLLSQNPISQRTKLTPALQTTFSLPSTNGHIPASFSFIPHHIFSCSSPFLLKGFPKFTSGLLSLGFSNSSFPSQLSSSLSLPTTFSLCLSGSPSAPGIAFFGSFGPFFFLPFPNLDISKSLTYTPLLSIHNEYYINLISIQVNDHPIPFNALKAKLSTVQPYTSMQTHIYEAFLKVFMLEAEKMKLRMIDPVKPFSACYSAESASGSVTGPSVPIIDLVLHRNDAVWRIYGVNSMVWVEMGAGLCLAFVDGGSDVGDASIVVGGHQMEDVLVQLDLERMRLGFSSSLLANGTSCSNFNFTDSS</sequence>
<keyword evidence="2" id="KW-1185">Reference proteome</keyword>
<comment type="caution">
    <text evidence="1">The sequence shown here is derived from an EMBL/GenBank/DDBJ whole genome shotgun (WGS) entry which is preliminary data.</text>
</comment>
<reference evidence="2" key="1">
    <citation type="journal article" date="2022" name="Nat. Commun.">
        <title>Chromosome evolution and the genetic basis of agronomically important traits in greater yam.</title>
        <authorList>
            <person name="Bredeson J.V."/>
            <person name="Lyons J.B."/>
            <person name="Oniyinde I.O."/>
            <person name="Okereke N.R."/>
            <person name="Kolade O."/>
            <person name="Nnabue I."/>
            <person name="Nwadili C.O."/>
            <person name="Hribova E."/>
            <person name="Parker M."/>
            <person name="Nwogha J."/>
            <person name="Shu S."/>
            <person name="Carlson J."/>
            <person name="Kariba R."/>
            <person name="Muthemba S."/>
            <person name="Knop K."/>
            <person name="Barton G.J."/>
            <person name="Sherwood A.V."/>
            <person name="Lopez-Montes A."/>
            <person name="Asiedu R."/>
            <person name="Jamnadass R."/>
            <person name="Muchugi A."/>
            <person name="Goodstein D."/>
            <person name="Egesi C.N."/>
            <person name="Featherston J."/>
            <person name="Asfaw A."/>
            <person name="Simpson G.G."/>
            <person name="Dolezel J."/>
            <person name="Hendre P.S."/>
            <person name="Van Deynze A."/>
            <person name="Kumar P.L."/>
            <person name="Obidiegwu J.E."/>
            <person name="Bhattacharjee R."/>
            <person name="Rokhsar D.S."/>
        </authorList>
    </citation>
    <scope>NUCLEOTIDE SEQUENCE [LARGE SCALE GENOMIC DNA]</scope>
    <source>
        <strain evidence="2">cv. TDa95/00328</strain>
    </source>
</reference>
<name>A0ACB7VRN9_DIOAL</name>
<organism evidence="1 2">
    <name type="scientific">Dioscorea alata</name>
    <name type="common">Purple yam</name>
    <dbReference type="NCBI Taxonomy" id="55571"/>
    <lineage>
        <taxon>Eukaryota</taxon>
        <taxon>Viridiplantae</taxon>
        <taxon>Streptophyta</taxon>
        <taxon>Embryophyta</taxon>
        <taxon>Tracheophyta</taxon>
        <taxon>Spermatophyta</taxon>
        <taxon>Magnoliopsida</taxon>
        <taxon>Liliopsida</taxon>
        <taxon>Dioscoreales</taxon>
        <taxon>Dioscoreaceae</taxon>
        <taxon>Dioscorea</taxon>
    </lineage>
</organism>